<dbReference type="KEGG" id="dcr:108222746"/>
<dbReference type="Gramene" id="KZM96460">
    <property type="protein sequence ID" value="KZM96460"/>
    <property type="gene ID" value="DCAR_019702"/>
</dbReference>
<dbReference type="NCBIfam" id="TIGR01640">
    <property type="entry name" value="F_box_assoc_1"/>
    <property type="match status" value="1"/>
</dbReference>
<evidence type="ECO:0000259" key="2">
    <source>
        <dbReference type="PROSITE" id="PS50181"/>
    </source>
</evidence>
<organism evidence="3">
    <name type="scientific">Daucus carota subsp. sativus</name>
    <name type="common">Carrot</name>
    <dbReference type="NCBI Taxonomy" id="79200"/>
    <lineage>
        <taxon>Eukaryota</taxon>
        <taxon>Viridiplantae</taxon>
        <taxon>Streptophyta</taxon>
        <taxon>Embryophyta</taxon>
        <taxon>Tracheophyta</taxon>
        <taxon>Spermatophyta</taxon>
        <taxon>Magnoliopsida</taxon>
        <taxon>eudicotyledons</taxon>
        <taxon>Gunneridae</taxon>
        <taxon>Pentapetalae</taxon>
        <taxon>asterids</taxon>
        <taxon>campanulids</taxon>
        <taxon>Apiales</taxon>
        <taxon>Apiaceae</taxon>
        <taxon>Apioideae</taxon>
        <taxon>Scandiceae</taxon>
        <taxon>Daucinae</taxon>
        <taxon>Daucus</taxon>
        <taxon>Daucus sect. Daucus</taxon>
    </lineage>
</organism>
<dbReference type="STRING" id="79200.A0A162A784"/>
<evidence type="ECO:0000256" key="1">
    <source>
        <dbReference type="SAM" id="MobiDB-lite"/>
    </source>
</evidence>
<dbReference type="InterPro" id="IPR050796">
    <property type="entry name" value="SCF_F-box_component"/>
</dbReference>
<dbReference type="AlphaFoldDB" id="A0A162A784"/>
<dbReference type="OrthoDB" id="1894463at2759"/>
<dbReference type="EMBL" id="LNRQ01000005">
    <property type="protein sequence ID" value="KZM96460.1"/>
    <property type="molecule type" value="Genomic_DNA"/>
</dbReference>
<accession>A0A162A784</accession>
<dbReference type="Gene3D" id="1.20.1280.50">
    <property type="match status" value="1"/>
</dbReference>
<dbReference type="PROSITE" id="PS50181">
    <property type="entry name" value="FBOX"/>
    <property type="match status" value="1"/>
</dbReference>
<dbReference type="InterPro" id="IPR001810">
    <property type="entry name" value="F-box_dom"/>
</dbReference>
<dbReference type="InterPro" id="IPR013187">
    <property type="entry name" value="F-box-assoc_dom_typ3"/>
</dbReference>
<dbReference type="CDD" id="cd09917">
    <property type="entry name" value="F-box_SF"/>
    <property type="match status" value="1"/>
</dbReference>
<dbReference type="PANTHER" id="PTHR31672:SF13">
    <property type="entry name" value="F-BOX PROTEIN CPR30-LIKE"/>
    <property type="match status" value="1"/>
</dbReference>
<gene>
    <name evidence="3" type="ORF">DCAR_019702</name>
</gene>
<dbReference type="OMA" id="EPPTRYG"/>
<dbReference type="SMART" id="SM00256">
    <property type="entry name" value="FBOX"/>
    <property type="match status" value="1"/>
</dbReference>
<feature type="region of interest" description="Disordered" evidence="1">
    <location>
        <begin position="1"/>
        <end position="22"/>
    </location>
</feature>
<dbReference type="InterPro" id="IPR017451">
    <property type="entry name" value="F-box-assoc_interact_dom"/>
</dbReference>
<proteinExistence type="predicted"/>
<dbReference type="Pfam" id="PF00646">
    <property type="entry name" value="F-box"/>
    <property type="match status" value="1"/>
</dbReference>
<feature type="domain" description="F-box" evidence="2">
    <location>
        <begin position="22"/>
        <end position="69"/>
    </location>
</feature>
<sequence>MELNLEKPIKKRRCKPEDDTRRNGLDRLPNDIALDILLRLPVISLLQSSFVCRSWHNLRLDQNLATLHLSQAVNRDPLLIFHSDYPLRNELCFAEFPASDDDEKTVRKISTPFSASMPEFTMEGSCNGLLCLSDTLYREAVYIYNPLTRDYKELPKTRQYEDQTVVCGFGYHPGTKEYKVVKIVHHRITNFGSQYVERTKRLAKLRSEVLVFTLGGNAWKNAGRAPFSHVDWRSRQALCTNGRLHWLSFGEYNGEYNNVRGLIIVSFDLADENFYEVPRPDFSVIDGRNYHLAVLRGCLSAAVFEHGLRRDLEIWVMKEYNVKESWTKEFKFKGYVPDSPWDNSLLPVRIRGSEPRRLTLKVLCVLENGGILIEYHFGRLAVYDPEAGRFRIMKFKGMPSLFRTVVHTESLNRIVLPIQL</sequence>
<dbReference type="InterPro" id="IPR036047">
    <property type="entry name" value="F-box-like_dom_sf"/>
</dbReference>
<dbReference type="SUPFAM" id="SSF81383">
    <property type="entry name" value="F-box domain"/>
    <property type="match status" value="1"/>
</dbReference>
<comment type="caution">
    <text evidence="3">The sequence shown here is derived from an EMBL/GenBank/DDBJ whole genome shotgun (WGS) entry which is preliminary data.</text>
</comment>
<dbReference type="Pfam" id="PF08268">
    <property type="entry name" value="FBA_3"/>
    <property type="match status" value="1"/>
</dbReference>
<protein>
    <recommendedName>
        <fullName evidence="2">F-box domain-containing protein</fullName>
    </recommendedName>
</protein>
<evidence type="ECO:0000313" key="3">
    <source>
        <dbReference type="EMBL" id="KZM96460.1"/>
    </source>
</evidence>
<dbReference type="PANTHER" id="PTHR31672">
    <property type="entry name" value="BNACNNG10540D PROTEIN"/>
    <property type="match status" value="1"/>
</dbReference>
<reference evidence="3" key="1">
    <citation type="journal article" date="2016" name="Nat. Genet.">
        <title>A high-quality carrot genome assembly provides new insights into carotenoid accumulation and asterid genome evolution.</title>
        <authorList>
            <person name="Iorizzo M."/>
            <person name="Ellison S."/>
            <person name="Senalik D."/>
            <person name="Zeng P."/>
            <person name="Satapoomin P."/>
            <person name="Huang J."/>
            <person name="Bowman M."/>
            <person name="Iovene M."/>
            <person name="Sanseverino W."/>
            <person name="Cavagnaro P."/>
            <person name="Yildiz M."/>
            <person name="Macko-Podgorni A."/>
            <person name="Moranska E."/>
            <person name="Grzebelus E."/>
            <person name="Grzebelus D."/>
            <person name="Ashrafi H."/>
            <person name="Zheng Z."/>
            <person name="Cheng S."/>
            <person name="Spooner D."/>
            <person name="Van Deynze A."/>
            <person name="Simon P."/>
        </authorList>
    </citation>
    <scope>NUCLEOTIDE SEQUENCE [LARGE SCALE GENOMIC DNA]</scope>
    <source>
        <tissue evidence="3">Leaf</tissue>
    </source>
</reference>
<name>A0A162A784_DAUCS</name>